<dbReference type="HAMAP" id="MF_00336">
    <property type="entry name" value="BioD"/>
    <property type="match status" value="1"/>
</dbReference>
<keyword evidence="5 9" id="KW-0093">Biotin biosynthesis</keyword>
<evidence type="ECO:0000256" key="1">
    <source>
        <dbReference type="ARBA" id="ARBA00022490"/>
    </source>
</evidence>
<keyword evidence="3 9" id="KW-0479">Metal-binding</keyword>
<feature type="binding site" evidence="9">
    <location>
        <begin position="12"/>
        <end position="17"/>
    </location>
    <ligand>
        <name>ATP</name>
        <dbReference type="ChEBI" id="CHEBI:30616"/>
    </ligand>
</feature>
<evidence type="ECO:0000313" key="10">
    <source>
        <dbReference type="EMBL" id="MDQ0504925.1"/>
    </source>
</evidence>
<dbReference type="NCBIfam" id="TIGR00347">
    <property type="entry name" value="bioD"/>
    <property type="match status" value="1"/>
</dbReference>
<evidence type="ECO:0000313" key="11">
    <source>
        <dbReference type="Proteomes" id="UP001241747"/>
    </source>
</evidence>
<keyword evidence="1 9" id="KW-0963">Cytoplasm</keyword>
<comment type="subcellular location">
    <subcellularLocation>
        <location evidence="9">Cytoplasm</location>
    </subcellularLocation>
</comment>
<comment type="catalytic activity">
    <reaction evidence="9">
        <text>(7R,8S)-7,8-diammoniononanoate + CO2 + ATP = (4R,5S)-dethiobiotin + ADP + phosphate + 3 H(+)</text>
        <dbReference type="Rhea" id="RHEA:15805"/>
        <dbReference type="ChEBI" id="CHEBI:15378"/>
        <dbReference type="ChEBI" id="CHEBI:16526"/>
        <dbReference type="ChEBI" id="CHEBI:30616"/>
        <dbReference type="ChEBI" id="CHEBI:43474"/>
        <dbReference type="ChEBI" id="CHEBI:149469"/>
        <dbReference type="ChEBI" id="CHEBI:149473"/>
        <dbReference type="ChEBI" id="CHEBI:456216"/>
        <dbReference type="EC" id="6.3.3.3"/>
    </reaction>
</comment>
<comment type="cofactor">
    <cofactor evidence="9">
        <name>Mg(2+)</name>
        <dbReference type="ChEBI" id="CHEBI:18420"/>
    </cofactor>
</comment>
<sequence>MTRLVVTGTDTGIGKTVFSAGLAGFLKARYWKPVQSGLDEETDSQAAARLGGLAPGDVLPEAYRLRTPASPHLAAAIDGVRIEATRLAPPPDDPEKPLVIEGAGGLMVPLTDDLLFIDMFARWRLPVVLCARSGLGTLNHTLLSLEALCRRSVPVLGVVLIGPPHAENARMISRLGAVPVLGTLPPVDPLTPGTLATAFADGFRREDFLEGPKGPKLS</sequence>
<comment type="similarity">
    <text evidence="9">Belongs to the dethiobiotin synthetase family.</text>
</comment>
<evidence type="ECO:0000256" key="8">
    <source>
        <dbReference type="ARBA" id="ARBA00047386"/>
    </source>
</evidence>
<dbReference type="PANTHER" id="PTHR43210:SF2">
    <property type="entry name" value="ATP-DEPENDENT DETHIOBIOTIN SYNTHETASE BIOD 2"/>
    <property type="match status" value="1"/>
</dbReference>
<reference evidence="10 11" key="1">
    <citation type="submission" date="2023-07" db="EMBL/GenBank/DDBJ databases">
        <title>Genomic Encyclopedia of Type Strains, Phase IV (KMG-IV): sequencing the most valuable type-strain genomes for metagenomic binning, comparative biology and taxonomic classification.</title>
        <authorList>
            <person name="Goeker M."/>
        </authorList>
    </citation>
    <scope>NUCLEOTIDE SEQUENCE [LARGE SCALE GENOMIC DNA]</scope>
    <source>
        <strain evidence="10 11">DSM 3770</strain>
    </source>
</reference>
<comment type="subunit">
    <text evidence="9">Homodimer.</text>
</comment>
<dbReference type="CDD" id="cd03109">
    <property type="entry name" value="DTBS"/>
    <property type="match status" value="1"/>
</dbReference>
<dbReference type="SUPFAM" id="SSF52540">
    <property type="entry name" value="P-loop containing nucleoside triphosphate hydrolases"/>
    <property type="match status" value="1"/>
</dbReference>
<comment type="pathway">
    <text evidence="9">Cofactor biosynthesis; biotin biosynthesis; biotin from 7,8-diaminononanoate: step 1/2.</text>
</comment>
<keyword evidence="6 9" id="KW-0067">ATP-binding</keyword>
<dbReference type="RefSeq" id="WP_237344695.1">
    <property type="nucleotide sequence ID" value="NZ_JABWGX010000005.1"/>
</dbReference>
<evidence type="ECO:0000256" key="5">
    <source>
        <dbReference type="ARBA" id="ARBA00022756"/>
    </source>
</evidence>
<comment type="catalytic activity">
    <reaction evidence="8">
        <text>(7R,8S)-8-amino-7-(carboxyamino)nonanoate + ATP = (4R,5S)-dethiobiotin + ADP + phosphate + H(+)</text>
        <dbReference type="Rhea" id="RHEA:63684"/>
        <dbReference type="ChEBI" id="CHEBI:15378"/>
        <dbReference type="ChEBI" id="CHEBI:30616"/>
        <dbReference type="ChEBI" id="CHEBI:43474"/>
        <dbReference type="ChEBI" id="CHEBI:149470"/>
        <dbReference type="ChEBI" id="CHEBI:149473"/>
        <dbReference type="ChEBI" id="CHEBI:456216"/>
    </reaction>
</comment>
<feature type="binding site" evidence="9">
    <location>
        <position position="36"/>
    </location>
    <ligand>
        <name>substrate</name>
    </ligand>
</feature>
<proteinExistence type="inferred from homology"/>
<keyword evidence="4 9" id="KW-0547">Nucleotide-binding</keyword>
<dbReference type="InterPro" id="IPR004472">
    <property type="entry name" value="DTB_synth_BioD"/>
</dbReference>
<evidence type="ECO:0000256" key="9">
    <source>
        <dbReference type="HAMAP-Rule" id="MF_00336"/>
    </source>
</evidence>
<feature type="binding site" evidence="9">
    <location>
        <position position="101"/>
    </location>
    <ligand>
        <name>Mg(2+)</name>
        <dbReference type="ChEBI" id="CHEBI:18420"/>
    </ligand>
</feature>
<evidence type="ECO:0000256" key="7">
    <source>
        <dbReference type="ARBA" id="ARBA00022842"/>
    </source>
</evidence>
<dbReference type="PANTHER" id="PTHR43210">
    <property type="entry name" value="DETHIOBIOTIN SYNTHETASE"/>
    <property type="match status" value="1"/>
</dbReference>
<dbReference type="Pfam" id="PF13500">
    <property type="entry name" value="AAA_26"/>
    <property type="match status" value="1"/>
</dbReference>
<evidence type="ECO:0000256" key="6">
    <source>
        <dbReference type="ARBA" id="ARBA00022840"/>
    </source>
</evidence>
<comment type="caution">
    <text evidence="10">The sequence shown here is derived from an EMBL/GenBank/DDBJ whole genome shotgun (WGS) entry which is preliminary data.</text>
</comment>
<evidence type="ECO:0000256" key="2">
    <source>
        <dbReference type="ARBA" id="ARBA00022598"/>
    </source>
</evidence>
<protein>
    <recommendedName>
        <fullName evidence="9">ATP-dependent dethiobiotin synthetase BioD</fullName>
        <ecNumber evidence="9">6.3.3.3</ecNumber>
    </recommendedName>
    <alternativeName>
        <fullName evidence="9">DTB synthetase</fullName>
        <shortName evidence="9">DTBS</shortName>
    </alternativeName>
    <alternativeName>
        <fullName evidence="9">Dethiobiotin synthase</fullName>
    </alternativeName>
</protein>
<comment type="function">
    <text evidence="9">Catalyzes a mechanistically unusual reaction, the ATP-dependent insertion of CO2 between the N7 and N8 nitrogen atoms of 7,8-diaminopelargonic acid (DAPA, also called 7,8-diammoniononanoate) to form a ureido ring.</text>
</comment>
<keyword evidence="11" id="KW-1185">Reference proteome</keyword>
<keyword evidence="7 9" id="KW-0460">Magnesium</keyword>
<dbReference type="GO" id="GO:0004141">
    <property type="term" value="F:dethiobiotin synthase activity"/>
    <property type="evidence" value="ECO:0007669"/>
    <property type="project" value="UniProtKB-EC"/>
</dbReference>
<evidence type="ECO:0000256" key="3">
    <source>
        <dbReference type="ARBA" id="ARBA00022723"/>
    </source>
</evidence>
<accession>A0ABU0LCP5</accession>
<keyword evidence="2 9" id="KW-0436">Ligase</keyword>
<organism evidence="10 11">
    <name type="scientific">Xanthobacter agilis</name>
    <dbReference type="NCBI Taxonomy" id="47492"/>
    <lineage>
        <taxon>Bacteria</taxon>
        <taxon>Pseudomonadati</taxon>
        <taxon>Pseudomonadota</taxon>
        <taxon>Alphaproteobacteria</taxon>
        <taxon>Hyphomicrobiales</taxon>
        <taxon>Xanthobacteraceae</taxon>
        <taxon>Xanthobacter</taxon>
    </lineage>
</organism>
<dbReference type="Proteomes" id="UP001241747">
    <property type="component" value="Unassembled WGS sequence"/>
</dbReference>
<feature type="binding site" evidence="9">
    <location>
        <position position="16"/>
    </location>
    <ligand>
        <name>Mg(2+)</name>
        <dbReference type="ChEBI" id="CHEBI:18420"/>
    </ligand>
</feature>
<dbReference type="EMBL" id="JAUSVY010000003">
    <property type="protein sequence ID" value="MDQ0504925.1"/>
    <property type="molecule type" value="Genomic_DNA"/>
</dbReference>
<evidence type="ECO:0000256" key="4">
    <source>
        <dbReference type="ARBA" id="ARBA00022741"/>
    </source>
</evidence>
<dbReference type="InterPro" id="IPR027417">
    <property type="entry name" value="P-loop_NTPase"/>
</dbReference>
<feature type="binding site" evidence="9">
    <location>
        <begin position="101"/>
        <end position="104"/>
    </location>
    <ligand>
        <name>ATP</name>
        <dbReference type="ChEBI" id="CHEBI:30616"/>
    </ligand>
</feature>
<dbReference type="PIRSF" id="PIRSF006755">
    <property type="entry name" value="DTB_synth"/>
    <property type="match status" value="1"/>
</dbReference>
<dbReference type="Gene3D" id="3.40.50.300">
    <property type="entry name" value="P-loop containing nucleotide triphosphate hydrolases"/>
    <property type="match status" value="1"/>
</dbReference>
<gene>
    <name evidence="9" type="primary">bioD</name>
    <name evidence="10" type="ORF">QOZ94_001707</name>
</gene>
<name>A0ABU0LCP5_XANAG</name>
<dbReference type="EC" id="6.3.3.3" evidence="9"/>
<feature type="active site" evidence="9">
    <location>
        <position position="32"/>
    </location>
</feature>
<comment type="caution">
    <text evidence="9">Lacks conserved residue(s) required for the propagation of feature annotation.</text>
</comment>